<protein>
    <submittedName>
        <fullName evidence="2">Uncharacterized protein</fullName>
    </submittedName>
</protein>
<name>A0A0C9YUJ2_9AGAM</name>
<organism evidence="2 3">
    <name type="scientific">Pisolithus microcarpus 441</name>
    <dbReference type="NCBI Taxonomy" id="765257"/>
    <lineage>
        <taxon>Eukaryota</taxon>
        <taxon>Fungi</taxon>
        <taxon>Dikarya</taxon>
        <taxon>Basidiomycota</taxon>
        <taxon>Agaricomycotina</taxon>
        <taxon>Agaricomycetes</taxon>
        <taxon>Agaricomycetidae</taxon>
        <taxon>Boletales</taxon>
        <taxon>Sclerodermatineae</taxon>
        <taxon>Pisolithaceae</taxon>
        <taxon>Pisolithus</taxon>
    </lineage>
</organism>
<sequence length="155" mass="17643">MVQPPNDYLFRRKFLQGLLHSIIKSISEACGISAEHSTIEEILKEVRDKNKAAVKQQLYAVEVQEEEGQDTLAKEQLEEPDKEKITSGNHEHNETSDHEEGLQYDKGNLVKEYEVYLEVDDDNEPVTYFGAMREEDESTTSEEKKSAALNQGVTP</sequence>
<proteinExistence type="predicted"/>
<dbReference type="HOGENOM" id="CLU_142999_0_0_1"/>
<reference evidence="2 3" key="1">
    <citation type="submission" date="2014-04" db="EMBL/GenBank/DDBJ databases">
        <authorList>
            <consortium name="DOE Joint Genome Institute"/>
            <person name="Kuo A."/>
            <person name="Kohler A."/>
            <person name="Costa M.D."/>
            <person name="Nagy L.G."/>
            <person name="Floudas D."/>
            <person name="Copeland A."/>
            <person name="Barry K.W."/>
            <person name="Cichocki N."/>
            <person name="Veneault-Fourrey C."/>
            <person name="LaButti K."/>
            <person name="Lindquist E.A."/>
            <person name="Lipzen A."/>
            <person name="Lundell T."/>
            <person name="Morin E."/>
            <person name="Murat C."/>
            <person name="Sun H."/>
            <person name="Tunlid A."/>
            <person name="Henrissat B."/>
            <person name="Grigoriev I.V."/>
            <person name="Hibbett D.S."/>
            <person name="Martin F."/>
            <person name="Nordberg H.P."/>
            <person name="Cantor M.N."/>
            <person name="Hua S.X."/>
        </authorList>
    </citation>
    <scope>NUCLEOTIDE SEQUENCE [LARGE SCALE GENOMIC DNA]</scope>
    <source>
        <strain evidence="2 3">441</strain>
    </source>
</reference>
<feature type="region of interest" description="Disordered" evidence="1">
    <location>
        <begin position="64"/>
        <end position="105"/>
    </location>
</feature>
<evidence type="ECO:0000313" key="3">
    <source>
        <dbReference type="Proteomes" id="UP000054018"/>
    </source>
</evidence>
<dbReference type="Proteomes" id="UP000054018">
    <property type="component" value="Unassembled WGS sequence"/>
</dbReference>
<feature type="compositionally biased region" description="Basic and acidic residues" evidence="1">
    <location>
        <begin position="72"/>
        <end position="105"/>
    </location>
</feature>
<dbReference type="OrthoDB" id="3269984at2759"/>
<accession>A0A0C9YUJ2</accession>
<dbReference type="AlphaFoldDB" id="A0A0C9YUJ2"/>
<feature type="region of interest" description="Disordered" evidence="1">
    <location>
        <begin position="121"/>
        <end position="155"/>
    </location>
</feature>
<reference evidence="3" key="2">
    <citation type="submission" date="2015-01" db="EMBL/GenBank/DDBJ databases">
        <title>Evolutionary Origins and Diversification of the Mycorrhizal Mutualists.</title>
        <authorList>
            <consortium name="DOE Joint Genome Institute"/>
            <consortium name="Mycorrhizal Genomics Consortium"/>
            <person name="Kohler A."/>
            <person name="Kuo A."/>
            <person name="Nagy L.G."/>
            <person name="Floudas D."/>
            <person name="Copeland A."/>
            <person name="Barry K.W."/>
            <person name="Cichocki N."/>
            <person name="Veneault-Fourrey C."/>
            <person name="LaButti K."/>
            <person name="Lindquist E.A."/>
            <person name="Lipzen A."/>
            <person name="Lundell T."/>
            <person name="Morin E."/>
            <person name="Murat C."/>
            <person name="Riley R."/>
            <person name="Ohm R."/>
            <person name="Sun H."/>
            <person name="Tunlid A."/>
            <person name="Henrissat B."/>
            <person name="Grigoriev I.V."/>
            <person name="Hibbett D.S."/>
            <person name="Martin F."/>
        </authorList>
    </citation>
    <scope>NUCLEOTIDE SEQUENCE [LARGE SCALE GENOMIC DNA]</scope>
    <source>
        <strain evidence="3">441</strain>
    </source>
</reference>
<evidence type="ECO:0000313" key="2">
    <source>
        <dbReference type="EMBL" id="KIK28685.1"/>
    </source>
</evidence>
<dbReference type="EMBL" id="KN833691">
    <property type="protein sequence ID" value="KIK28685.1"/>
    <property type="molecule type" value="Genomic_DNA"/>
</dbReference>
<gene>
    <name evidence="2" type="ORF">PISMIDRAFT_7183</name>
</gene>
<keyword evidence="3" id="KW-1185">Reference proteome</keyword>
<evidence type="ECO:0000256" key="1">
    <source>
        <dbReference type="SAM" id="MobiDB-lite"/>
    </source>
</evidence>